<sequence length="293" mass="31957">MLSKADWVDFLPNGFRRSIDSHPYVAFNQPQTDASWDANTGTPCTWGKEFNDSMSAFGFSSAGEWSNAINDCGLWVNGIPEGTRYDGTYTPSKITAVGSCDKWTDWEKYSDATKAEIKKFAMANMDGLQNWFFWTWKIGASRKSGKVESPAWSYSLGLQNGWIPKDPREANGACGNTSPFIGTITDGTGQVDLSKYPWPPKSITLAGSPTNLPRYTDTGSVPTLTAATYTVSGAKPTKTVDMGNGWNNPNDKTGYAAEIEGCKYPDAWVNGATVQTPWCAAAKRDLGAYPRLV</sequence>
<evidence type="ECO:0000256" key="2">
    <source>
        <dbReference type="ARBA" id="ARBA00022801"/>
    </source>
</evidence>
<evidence type="ECO:0000256" key="7">
    <source>
        <dbReference type="ARBA" id="ARBA00038929"/>
    </source>
</evidence>
<comment type="caution">
    <text evidence="8">The sequence shown here is derived from an EMBL/GenBank/DDBJ whole genome shotgun (WGS) entry which is preliminary data.</text>
</comment>
<comment type="catalytic activity">
    <reaction evidence="6">
        <text>Successive hydrolysis of beta-D-glucose units from the non-reducing ends of (1-&gt;3)-beta-D-glucans, releasing alpha-glucose.</text>
        <dbReference type="EC" id="3.2.1.58"/>
    </reaction>
</comment>
<evidence type="ECO:0000256" key="4">
    <source>
        <dbReference type="ARBA" id="ARBA00023295"/>
    </source>
</evidence>
<reference evidence="8 9" key="1">
    <citation type="submission" date="2024-02" db="EMBL/GenBank/DDBJ databases">
        <title>A draft genome for the cacao thread blight pathogen Marasmius crinis-equi.</title>
        <authorList>
            <person name="Cohen S.P."/>
            <person name="Baruah I.K."/>
            <person name="Amoako-Attah I."/>
            <person name="Bukari Y."/>
            <person name="Meinhardt L.W."/>
            <person name="Bailey B.A."/>
        </authorList>
    </citation>
    <scope>NUCLEOTIDE SEQUENCE [LARGE SCALE GENOMIC DNA]</scope>
    <source>
        <strain evidence="8 9">GH-76</strain>
    </source>
</reference>
<dbReference type="PANTHER" id="PTHR31297:SF34">
    <property type="entry name" value="GLUCAN 1,3-BETA-GLUCOSIDASE 2"/>
    <property type="match status" value="1"/>
</dbReference>
<evidence type="ECO:0000256" key="3">
    <source>
        <dbReference type="ARBA" id="ARBA00023180"/>
    </source>
</evidence>
<evidence type="ECO:0000313" key="8">
    <source>
        <dbReference type="EMBL" id="KAL0562957.1"/>
    </source>
</evidence>
<keyword evidence="4" id="KW-0326">Glycosidase</keyword>
<evidence type="ECO:0000313" key="9">
    <source>
        <dbReference type="Proteomes" id="UP001465976"/>
    </source>
</evidence>
<dbReference type="Proteomes" id="UP001465976">
    <property type="component" value="Unassembled WGS sequence"/>
</dbReference>
<comment type="similarity">
    <text evidence="1">Belongs to the glycosyl hydrolase 5 (cellulase A) family.</text>
</comment>
<dbReference type="EMBL" id="JBAHYK010004167">
    <property type="protein sequence ID" value="KAL0562957.1"/>
    <property type="molecule type" value="Genomic_DNA"/>
</dbReference>
<dbReference type="Gene3D" id="3.20.20.80">
    <property type="entry name" value="Glycosidases"/>
    <property type="match status" value="1"/>
</dbReference>
<dbReference type="PANTHER" id="PTHR31297">
    <property type="entry name" value="GLUCAN ENDO-1,6-BETA-GLUCOSIDASE B"/>
    <property type="match status" value="1"/>
</dbReference>
<name>A0ABR3EJ98_9AGAR</name>
<dbReference type="InterPro" id="IPR050386">
    <property type="entry name" value="Glycosyl_hydrolase_5"/>
</dbReference>
<evidence type="ECO:0000256" key="1">
    <source>
        <dbReference type="ARBA" id="ARBA00005641"/>
    </source>
</evidence>
<dbReference type="EC" id="3.2.1.58" evidence="7"/>
<keyword evidence="9" id="KW-1185">Reference proteome</keyword>
<evidence type="ECO:0000256" key="6">
    <source>
        <dbReference type="ARBA" id="ARBA00036824"/>
    </source>
</evidence>
<keyword evidence="3" id="KW-0325">Glycoprotein</keyword>
<evidence type="ECO:0000256" key="5">
    <source>
        <dbReference type="ARBA" id="ARBA00023316"/>
    </source>
</evidence>
<organism evidence="8 9">
    <name type="scientific">Marasmius crinis-equi</name>
    <dbReference type="NCBI Taxonomy" id="585013"/>
    <lineage>
        <taxon>Eukaryota</taxon>
        <taxon>Fungi</taxon>
        <taxon>Dikarya</taxon>
        <taxon>Basidiomycota</taxon>
        <taxon>Agaricomycotina</taxon>
        <taxon>Agaricomycetes</taxon>
        <taxon>Agaricomycetidae</taxon>
        <taxon>Agaricales</taxon>
        <taxon>Marasmiineae</taxon>
        <taxon>Marasmiaceae</taxon>
        <taxon>Marasmius</taxon>
    </lineage>
</organism>
<dbReference type="SUPFAM" id="SSF51445">
    <property type="entry name" value="(Trans)glycosidases"/>
    <property type="match status" value="1"/>
</dbReference>
<protein>
    <recommendedName>
        <fullName evidence="7">glucan 1,3-beta-glucosidase</fullName>
        <ecNumber evidence="7">3.2.1.58</ecNumber>
    </recommendedName>
</protein>
<keyword evidence="2" id="KW-0378">Hydrolase</keyword>
<gene>
    <name evidence="8" type="ORF">V5O48_019121</name>
</gene>
<accession>A0ABR3EJ98</accession>
<proteinExistence type="inferred from homology"/>
<dbReference type="InterPro" id="IPR017853">
    <property type="entry name" value="GH"/>
</dbReference>
<keyword evidence="5" id="KW-0961">Cell wall biogenesis/degradation</keyword>